<dbReference type="VEuPathDB" id="FungiDB:FUN_017521"/>
<accession>A0A2N0R0R9</accession>
<dbReference type="AlphaFoldDB" id="A0A2N0R0R9"/>
<proteinExistence type="predicted"/>
<dbReference type="EMBL" id="LLXH01001986">
    <property type="protein sequence ID" value="PKC56902.1"/>
    <property type="molecule type" value="Genomic_DNA"/>
</dbReference>
<dbReference type="PANTHER" id="PTHR31424">
    <property type="entry name" value="PROTEIN CBG23806"/>
    <property type="match status" value="1"/>
</dbReference>
<protein>
    <submittedName>
        <fullName evidence="2">Uncharacterized protein</fullName>
    </submittedName>
</protein>
<gene>
    <name evidence="2" type="ORF">RhiirA1_541880</name>
</gene>
<evidence type="ECO:0000313" key="2">
    <source>
        <dbReference type="EMBL" id="PKC56902.1"/>
    </source>
</evidence>
<dbReference type="VEuPathDB" id="FungiDB:FUN_019617"/>
<dbReference type="VEuPathDB" id="FungiDB:FUN_010500"/>
<dbReference type="PANTHER" id="PTHR31424:SF5">
    <property type="entry name" value="APPLE DOMAIN-CONTAINING PROTEIN"/>
    <property type="match status" value="1"/>
</dbReference>
<evidence type="ECO:0000313" key="3">
    <source>
        <dbReference type="Proteomes" id="UP000232688"/>
    </source>
</evidence>
<name>A0A2N0R0R9_9GLOM</name>
<reference evidence="2 3" key="1">
    <citation type="submission" date="2017-10" db="EMBL/GenBank/DDBJ databases">
        <title>Extensive intraspecific genome diversity in a model arbuscular mycorrhizal fungus.</title>
        <authorList>
            <person name="Chen E.C.H."/>
            <person name="Morin E."/>
            <person name="Baudet D."/>
            <person name="Noel J."/>
            <person name="Ndikumana S."/>
            <person name="Charron P."/>
            <person name="St-Onge C."/>
            <person name="Giorgi J."/>
            <person name="Grigoriev I.V."/>
            <person name="Roux C."/>
            <person name="Martin F.M."/>
            <person name="Corradi N."/>
        </authorList>
    </citation>
    <scope>NUCLEOTIDE SEQUENCE [LARGE SCALE GENOMIC DNA]</scope>
    <source>
        <strain evidence="2 3">A1</strain>
    </source>
</reference>
<reference evidence="2 3" key="2">
    <citation type="submission" date="2017-10" db="EMBL/GenBank/DDBJ databases">
        <title>Genome analyses suggest a sexual origin of heterokaryosis in a supposedly ancient asexual fungus.</title>
        <authorList>
            <person name="Corradi N."/>
            <person name="Sedzielewska K."/>
            <person name="Noel J."/>
            <person name="Charron P."/>
            <person name="Farinelli L."/>
            <person name="Marton T."/>
            <person name="Kruger M."/>
            <person name="Pelin A."/>
            <person name="Brachmann A."/>
            <person name="Corradi N."/>
        </authorList>
    </citation>
    <scope>NUCLEOTIDE SEQUENCE [LARGE SCALE GENOMIC DNA]</scope>
    <source>
        <strain evidence="2 3">A1</strain>
    </source>
</reference>
<dbReference type="VEuPathDB" id="FungiDB:RhiirFUN_011316"/>
<evidence type="ECO:0000256" key="1">
    <source>
        <dbReference type="SAM" id="MobiDB-lite"/>
    </source>
</evidence>
<feature type="region of interest" description="Disordered" evidence="1">
    <location>
        <begin position="501"/>
        <end position="540"/>
    </location>
</feature>
<organism evidence="2 3">
    <name type="scientific">Rhizophagus irregularis</name>
    <dbReference type="NCBI Taxonomy" id="588596"/>
    <lineage>
        <taxon>Eukaryota</taxon>
        <taxon>Fungi</taxon>
        <taxon>Fungi incertae sedis</taxon>
        <taxon>Mucoromycota</taxon>
        <taxon>Glomeromycotina</taxon>
        <taxon>Glomeromycetes</taxon>
        <taxon>Glomerales</taxon>
        <taxon>Glomeraceae</taxon>
        <taxon>Rhizophagus</taxon>
    </lineage>
</organism>
<comment type="caution">
    <text evidence="2">The sequence shown here is derived from an EMBL/GenBank/DDBJ whole genome shotgun (WGS) entry which is preliminary data.</text>
</comment>
<dbReference type="Proteomes" id="UP000232688">
    <property type="component" value="Unassembled WGS sequence"/>
</dbReference>
<feature type="compositionally biased region" description="Basic and acidic residues" evidence="1">
    <location>
        <begin position="525"/>
        <end position="540"/>
    </location>
</feature>
<dbReference type="VEuPathDB" id="FungiDB:RhiirFUN_019601"/>
<dbReference type="VEuPathDB" id="FungiDB:RhiirA1_541880"/>
<feature type="compositionally biased region" description="Polar residues" evidence="1">
    <location>
        <begin position="505"/>
        <end position="517"/>
    </location>
</feature>
<sequence length="540" mass="63009">MPKIKAKKTCENIPKEITEYPKTDVILYTDGRRSYHYRVKKEGLYLQPPILAYSQGKNKYKIPDSYCVETTWGRDNNKQTVECSINYIREKPFFRVMYGSNFSEDVCSNTSPTAAANAIIRKLFPNNEKTLMSGIHLFGIHLETLKQARESKRESNNELDFVENSNIFDYGITDEIKNITNGGHRSAKDILTYIIPALIFKGVLDISNPIIHLRISGDGRNVGRKIKQVMITMGILNDEQNIHKLDHHYTTILFPGIESYELLEVMMSPFIQELNDLKNYANSNYFCLWCQISKHDQVNNQTNWKISKKMEKINEYPGHSKKPLFNMISLDHWIPDELHIMLRIFDHLWSLELKDVDQFDNVCRNEIVKEMNRIGVRFQFWKENGSNTWNYTSLMGNDKLKVLKDFNLVNVLIDSQYANRGILWTSSFDMDLEKLQVGKKHFELRYKSCWKEIPWTSTTSSKLLLDVDFDMDLILVQTLKPYAKPDERKGLLLKQRDELIDGHDTQNTGPSNNQLNRSMIVPSEKQMEDFDKNSARELNQ</sequence>